<dbReference type="InterPro" id="IPR046349">
    <property type="entry name" value="C1-like_sf"/>
</dbReference>
<dbReference type="InterPro" id="IPR037607">
    <property type="entry name" value="DGK"/>
</dbReference>
<evidence type="ECO:0000313" key="5">
    <source>
        <dbReference type="EMBL" id="KAK2193726.1"/>
    </source>
</evidence>
<sequence length="280" mass="31764">MKAPLTQLAWETKQRLETSPQLLSDYASQMALVYLTATVFGFIVSFLVAKLYRRLRQPHYEIPARDVSKGHRWCITDIFPQPTYCNVSGKHIIHGVFCDSCGICVEEHLAVEANRTLLCKSLATHTENRRHHWIKGNLPLCSVCDVCHTDCGNRPGLGDLRCCWCNRTIHDKCVDNLSAVCDLGTYRNSIIPPSCVKLKLVGFKGRRHYVVDCVRRPNIPNWNPLIVLANRKSGNGNSEIVLQAFRRLLNPVQVSTNTSFTRYPGNTPFIDCLVMLRLVR</sequence>
<keyword evidence="3" id="KW-0812">Transmembrane</keyword>
<feature type="transmembrane region" description="Helical" evidence="3">
    <location>
        <begin position="31"/>
        <end position="52"/>
    </location>
</feature>
<keyword evidence="3" id="KW-1133">Transmembrane helix</keyword>
<dbReference type="GO" id="GO:0007165">
    <property type="term" value="P:signal transduction"/>
    <property type="evidence" value="ECO:0007669"/>
    <property type="project" value="InterPro"/>
</dbReference>
<dbReference type="PANTHER" id="PTHR11255:SF118">
    <property type="entry name" value="DIACYLGLYCEROL KINASE EPSILON"/>
    <property type="match status" value="1"/>
</dbReference>
<feature type="domain" description="Phorbol-ester/DAG-type" evidence="4">
    <location>
        <begin position="130"/>
        <end position="181"/>
    </location>
</feature>
<keyword evidence="1" id="KW-0479">Metal-binding</keyword>
<evidence type="ECO:0000256" key="1">
    <source>
        <dbReference type="ARBA" id="ARBA00022723"/>
    </source>
</evidence>
<comment type="caution">
    <text evidence="5">The sequence shown here is derived from an EMBL/GenBank/DDBJ whole genome shotgun (WGS) entry which is preliminary data.</text>
</comment>
<keyword evidence="6" id="KW-1185">Reference proteome</keyword>
<evidence type="ECO:0000256" key="3">
    <source>
        <dbReference type="SAM" id="Phobius"/>
    </source>
</evidence>
<evidence type="ECO:0000313" key="6">
    <source>
        <dbReference type="Proteomes" id="UP001209878"/>
    </source>
</evidence>
<dbReference type="PROSITE" id="PS00479">
    <property type="entry name" value="ZF_DAG_PE_1"/>
    <property type="match status" value="1"/>
</dbReference>
<dbReference type="PANTHER" id="PTHR11255">
    <property type="entry name" value="DIACYLGLYCEROL KINASE"/>
    <property type="match status" value="1"/>
</dbReference>
<evidence type="ECO:0000259" key="4">
    <source>
        <dbReference type="PROSITE" id="PS50081"/>
    </source>
</evidence>
<dbReference type="Gene3D" id="3.30.60.20">
    <property type="match status" value="1"/>
</dbReference>
<dbReference type="EMBL" id="JAODUO010000007">
    <property type="protein sequence ID" value="KAK2193726.1"/>
    <property type="molecule type" value="Genomic_DNA"/>
</dbReference>
<dbReference type="GO" id="GO:0016020">
    <property type="term" value="C:membrane"/>
    <property type="evidence" value="ECO:0007669"/>
    <property type="project" value="TreeGrafter"/>
</dbReference>
<organism evidence="5 6">
    <name type="scientific">Ridgeia piscesae</name>
    <name type="common">Tubeworm</name>
    <dbReference type="NCBI Taxonomy" id="27915"/>
    <lineage>
        <taxon>Eukaryota</taxon>
        <taxon>Metazoa</taxon>
        <taxon>Spiralia</taxon>
        <taxon>Lophotrochozoa</taxon>
        <taxon>Annelida</taxon>
        <taxon>Polychaeta</taxon>
        <taxon>Sedentaria</taxon>
        <taxon>Canalipalpata</taxon>
        <taxon>Sabellida</taxon>
        <taxon>Siboglinidae</taxon>
        <taxon>Ridgeia</taxon>
    </lineage>
</organism>
<keyword evidence="3" id="KW-0472">Membrane</keyword>
<dbReference type="InterPro" id="IPR002219">
    <property type="entry name" value="PKC_DAG/PE"/>
</dbReference>
<dbReference type="PROSITE" id="PS50081">
    <property type="entry name" value="ZF_DAG_PE_2"/>
    <property type="match status" value="1"/>
</dbReference>
<dbReference type="GO" id="GO:0004143">
    <property type="term" value="F:ATP-dependent diacylglycerol kinase activity"/>
    <property type="evidence" value="ECO:0007669"/>
    <property type="project" value="InterPro"/>
</dbReference>
<protein>
    <recommendedName>
        <fullName evidence="4">Phorbol-ester/DAG-type domain-containing protein</fullName>
    </recommendedName>
</protein>
<proteinExistence type="predicted"/>
<dbReference type="SUPFAM" id="SSF57889">
    <property type="entry name" value="Cysteine-rich domain"/>
    <property type="match status" value="1"/>
</dbReference>
<reference evidence="5" key="1">
    <citation type="journal article" date="2023" name="Mol. Biol. Evol.">
        <title>Third-Generation Sequencing Reveals the Adaptive Role of the Epigenome in Three Deep-Sea Polychaetes.</title>
        <authorList>
            <person name="Perez M."/>
            <person name="Aroh O."/>
            <person name="Sun Y."/>
            <person name="Lan Y."/>
            <person name="Juniper S.K."/>
            <person name="Young C.R."/>
            <person name="Angers B."/>
            <person name="Qian P.Y."/>
        </authorList>
    </citation>
    <scope>NUCLEOTIDE SEQUENCE</scope>
    <source>
        <strain evidence="5">R07B-5</strain>
    </source>
</reference>
<dbReference type="AlphaFoldDB" id="A0AAD9PF90"/>
<name>A0AAD9PF90_RIDPI</name>
<accession>A0AAD9PF90</accession>
<evidence type="ECO:0000256" key="2">
    <source>
        <dbReference type="ARBA" id="ARBA00022833"/>
    </source>
</evidence>
<dbReference type="GO" id="GO:0046872">
    <property type="term" value="F:metal ion binding"/>
    <property type="evidence" value="ECO:0007669"/>
    <property type="project" value="UniProtKB-KW"/>
</dbReference>
<keyword evidence="2" id="KW-0862">Zinc</keyword>
<dbReference type="CDD" id="cd20853">
    <property type="entry name" value="C1_DGKepsilon_typeIII_rpt2"/>
    <property type="match status" value="1"/>
</dbReference>
<dbReference type="SMART" id="SM00109">
    <property type="entry name" value="C1"/>
    <property type="match status" value="2"/>
</dbReference>
<gene>
    <name evidence="5" type="ORF">NP493_7g02046</name>
</gene>
<dbReference type="CDD" id="cd20801">
    <property type="entry name" value="C1_DGKepsilon_typeIII_rpt1"/>
    <property type="match status" value="1"/>
</dbReference>
<dbReference type="Proteomes" id="UP001209878">
    <property type="component" value="Unassembled WGS sequence"/>
</dbReference>